<comment type="similarity">
    <text evidence="1">Belongs to the glycosyl hydrolase 5 (cellulase A) family.</text>
</comment>
<dbReference type="InterPro" id="IPR050386">
    <property type="entry name" value="Glycosyl_hydrolase_5"/>
</dbReference>
<dbReference type="PANTHER" id="PTHR31297">
    <property type="entry name" value="GLUCAN ENDO-1,6-BETA-GLUCOSIDASE B"/>
    <property type="match status" value="1"/>
</dbReference>
<keyword evidence="2" id="KW-0378">Hydrolase</keyword>
<dbReference type="GO" id="GO:0009986">
    <property type="term" value="C:cell surface"/>
    <property type="evidence" value="ECO:0007669"/>
    <property type="project" value="TreeGrafter"/>
</dbReference>
<dbReference type="RefSeq" id="XP_003954674.1">
    <property type="nucleotide sequence ID" value="XM_003954625.1"/>
</dbReference>
<dbReference type="GO" id="GO:0046557">
    <property type="term" value="F:glucan endo-1,6-beta-glucosidase activity"/>
    <property type="evidence" value="ECO:0007669"/>
    <property type="project" value="TreeGrafter"/>
</dbReference>
<reference evidence="4 5" key="1">
    <citation type="journal article" date="2011" name="Proc. Natl. Acad. Sci. U.S.A.">
        <title>Evolutionary erosion of yeast sex chromosomes by mating-type switching accidents.</title>
        <authorList>
            <person name="Gordon J.L."/>
            <person name="Armisen D."/>
            <person name="Proux-Wera E."/>
            <person name="Oheigeartaigh S.S."/>
            <person name="Byrne K.P."/>
            <person name="Wolfe K.H."/>
        </authorList>
    </citation>
    <scope>NUCLEOTIDE SEQUENCE [LARGE SCALE GENOMIC DNA]</scope>
    <source>
        <strain evidence="5">ATCC 22294 / BCRC 22015 / CBS 2517 / CECT 1963 / NBRC 1671 / NRRL Y-8276</strain>
    </source>
</reference>
<organism evidence="4 5">
    <name type="scientific">Kazachstania africana (strain ATCC 22294 / BCRC 22015 / CBS 2517 / CECT 1963 / NBRC 1671 / NRRL Y-8276)</name>
    <name type="common">Yeast</name>
    <name type="synonym">Kluyveromyces africanus</name>
    <dbReference type="NCBI Taxonomy" id="1071382"/>
    <lineage>
        <taxon>Eukaryota</taxon>
        <taxon>Fungi</taxon>
        <taxon>Dikarya</taxon>
        <taxon>Ascomycota</taxon>
        <taxon>Saccharomycotina</taxon>
        <taxon>Saccharomycetes</taxon>
        <taxon>Saccharomycetales</taxon>
        <taxon>Saccharomycetaceae</taxon>
        <taxon>Kazachstania</taxon>
    </lineage>
</organism>
<evidence type="ECO:0000313" key="5">
    <source>
        <dbReference type="Proteomes" id="UP000005220"/>
    </source>
</evidence>
<dbReference type="AlphaFoldDB" id="H2AMD9"/>
<evidence type="ECO:0000256" key="1">
    <source>
        <dbReference type="ARBA" id="ARBA00005641"/>
    </source>
</evidence>
<protein>
    <recommendedName>
        <fullName evidence="6">Glycoside hydrolase family 5 domain-containing protein</fullName>
    </recommendedName>
</protein>
<evidence type="ECO:0000256" key="3">
    <source>
        <dbReference type="ARBA" id="ARBA00023295"/>
    </source>
</evidence>
<dbReference type="GO" id="GO:0005576">
    <property type="term" value="C:extracellular region"/>
    <property type="evidence" value="ECO:0007669"/>
    <property type="project" value="TreeGrafter"/>
</dbReference>
<dbReference type="KEGG" id="kaf:KAFR_0A01010"/>
<accession>H2AMD9</accession>
<keyword evidence="3" id="KW-0326">Glycosidase</keyword>
<evidence type="ECO:0000313" key="4">
    <source>
        <dbReference type="EMBL" id="CCF55539.1"/>
    </source>
</evidence>
<keyword evidence="5" id="KW-1185">Reference proteome</keyword>
<dbReference type="PANTHER" id="PTHR31297:SF43">
    <property type="entry name" value="GLUCAN 1,3-BETA-GLUCOSIDASE 3"/>
    <property type="match status" value="1"/>
</dbReference>
<dbReference type="InParanoid" id="H2AMD9"/>
<dbReference type="GeneID" id="13886477"/>
<dbReference type="GO" id="GO:0005737">
    <property type="term" value="C:cytoplasm"/>
    <property type="evidence" value="ECO:0007669"/>
    <property type="project" value="UniProtKB-ARBA"/>
</dbReference>
<dbReference type="HOGENOM" id="CLU_004624_8_2_1"/>
<dbReference type="Gene3D" id="3.20.20.80">
    <property type="entry name" value="Glycosidases"/>
    <property type="match status" value="1"/>
</dbReference>
<gene>
    <name evidence="4" type="primary">KAFR0A01010</name>
    <name evidence="4" type="ORF">KAFR_0A01010</name>
</gene>
<proteinExistence type="inferred from homology"/>
<dbReference type="eggNOG" id="ENOG502QVVM">
    <property type="taxonomic scope" value="Eukaryota"/>
</dbReference>
<evidence type="ECO:0000256" key="2">
    <source>
        <dbReference type="ARBA" id="ARBA00022801"/>
    </source>
</evidence>
<name>H2AMD9_KAZAF</name>
<dbReference type="STRING" id="1071382.H2AMD9"/>
<dbReference type="InterPro" id="IPR017853">
    <property type="entry name" value="GH"/>
</dbReference>
<dbReference type="EMBL" id="HE650821">
    <property type="protein sequence ID" value="CCF55539.1"/>
    <property type="molecule type" value="Genomic_DNA"/>
</dbReference>
<sequence length="465" mass="52795">MVYTVDERLTFRFRENYAVNLGSFFLLEPWIYPDMFDKGGANEFDGMTNQVASIGLDAAVQKLRSHYNEYFNAIDWNWLKNSANITALRVPIGYWHVNNGAYLDGLPFAPLKPLYAAATPWIFLRNLIAKAYTYKIGIIVDMHGLPGGANADFHSGYNNATATFFTNESYVNIMCNQILPFIVSDVCTPNVNTVGIQIVNEASYESSGTTQKNYYLKAIQAINKIDSTLPVIISDGWNPQVFAEWVNNYNLGWTTVIDTHIYRCYSDSDKSKSAGTIINELPSTANLPKTLADFVIGEFSCVLDEATWQKTSGDRTTWIKNFGQTQVSVFNSNAGAGWFFWTLKFKYGDGGEWGFVPCVNKGFIPERSKTTVNIDSNAVNNLIKQHQDYWNKIGGSYEFWRYSDALNGVVDDIKKFSSYNNSRIGRWAAWKKIRRSEYIASKGDSQYMWEWDQGFQAGLDNFNKY</sequence>
<dbReference type="GO" id="GO:0009251">
    <property type="term" value="P:glucan catabolic process"/>
    <property type="evidence" value="ECO:0007669"/>
    <property type="project" value="TreeGrafter"/>
</dbReference>
<dbReference type="SUPFAM" id="SSF51445">
    <property type="entry name" value="(Trans)glycosidases"/>
    <property type="match status" value="1"/>
</dbReference>
<evidence type="ECO:0008006" key="6">
    <source>
        <dbReference type="Google" id="ProtNLM"/>
    </source>
</evidence>
<dbReference type="OrthoDB" id="1887033at2759"/>
<dbReference type="Proteomes" id="UP000005220">
    <property type="component" value="Chromosome 1"/>
</dbReference>
<dbReference type="FunFam" id="3.20.20.80:FF:000100">
    <property type="entry name" value="Glycoside hydrolase superfamily"/>
    <property type="match status" value="1"/>
</dbReference>